<dbReference type="Pfam" id="PF00076">
    <property type="entry name" value="RRM_1"/>
    <property type="match status" value="1"/>
</dbReference>
<evidence type="ECO:0000259" key="3">
    <source>
        <dbReference type="PROSITE" id="PS50102"/>
    </source>
</evidence>
<keyword evidence="1" id="KW-0694">RNA-binding</keyword>
<reference evidence="4 5" key="1">
    <citation type="journal article" date="2018" name="Mol. Plant">
        <title>The genome of Artemisia annua provides insight into the evolution of Asteraceae family and artemisinin biosynthesis.</title>
        <authorList>
            <person name="Shen Q."/>
            <person name="Zhang L."/>
            <person name="Liao Z."/>
            <person name="Wang S."/>
            <person name="Yan T."/>
            <person name="Shi P."/>
            <person name="Liu M."/>
            <person name="Fu X."/>
            <person name="Pan Q."/>
            <person name="Wang Y."/>
            <person name="Lv Z."/>
            <person name="Lu X."/>
            <person name="Zhang F."/>
            <person name="Jiang W."/>
            <person name="Ma Y."/>
            <person name="Chen M."/>
            <person name="Hao X."/>
            <person name="Li L."/>
            <person name="Tang Y."/>
            <person name="Lv G."/>
            <person name="Zhou Y."/>
            <person name="Sun X."/>
            <person name="Brodelius P.E."/>
            <person name="Rose J.K.C."/>
            <person name="Tang K."/>
        </authorList>
    </citation>
    <scope>NUCLEOTIDE SEQUENCE [LARGE SCALE GENOMIC DNA]</scope>
    <source>
        <strain evidence="5">cv. Huhao1</strain>
        <tissue evidence="4">Leaf</tissue>
    </source>
</reference>
<dbReference type="OrthoDB" id="1750209at2759"/>
<keyword evidence="5" id="KW-1185">Reference proteome</keyword>
<name>A0A2U1NG92_ARTAN</name>
<sequence length="552" mass="62380">MTNRERFKPDTWYDVPVKKHRNNVQQQKSNGSIEGVKFFVSNLPEGCSSADLKEILLRYGDVQGIYIASKYDKLGKRFGFATFKVPRNRLDLEASLKDVWIGSYKLFIVPARFVNGQKITIDKGKKIDSTVHKESVWKPVNGPEEQVHGDDQNGGDRMHVDVNTSEEVDQRSFRDTLLNNKPEPKIPEVIVQSEGKHLQELYGCGIIAKASSLGVLNSLRSKLKEGFRDGCNICYMGGMTVLLSFDSSSGKETFLSNNVVWKDWFTSVEPWNGQVVKTDRIAWLKIRGIPIHIADKGVFNDIAGQFGMVIAEAQYPDEGDISYVIVGVLSQSHARVEGKCRVIWRDSSYLAYVEEDLEEWVPECVIDLEDEVVEVLDDPVEEPVSVDTHSEEIIVEQQVNDHAVLPHLNGHFDHSLGAGSTSRSCKRKGGKYSKKKGTYRRSMSPLDKDRPKKRVREDNDIFDIDRLIFDKPVQVVAGNEQIQQEVFLTPDLNDRVAANVSNVSTSIREEVIRREVEDTLLFARDLGVSNLENFQEPLANAVNDESFQMVDQ</sequence>
<evidence type="ECO:0000313" key="5">
    <source>
        <dbReference type="Proteomes" id="UP000245207"/>
    </source>
</evidence>
<feature type="domain" description="RRM" evidence="3">
    <location>
        <begin position="36"/>
        <end position="126"/>
    </location>
</feature>
<evidence type="ECO:0000313" key="4">
    <source>
        <dbReference type="EMBL" id="PWA72535.1"/>
    </source>
</evidence>
<gene>
    <name evidence="4" type="ORF">CTI12_AA271280</name>
</gene>
<dbReference type="GO" id="GO:0003723">
    <property type="term" value="F:RNA binding"/>
    <property type="evidence" value="ECO:0007669"/>
    <property type="project" value="UniProtKB-UniRule"/>
</dbReference>
<accession>A0A2U1NG92</accession>
<dbReference type="InterPro" id="IPR035979">
    <property type="entry name" value="RBD_domain_sf"/>
</dbReference>
<dbReference type="AlphaFoldDB" id="A0A2U1NG92"/>
<dbReference type="SMART" id="SM00360">
    <property type="entry name" value="RRM"/>
    <property type="match status" value="1"/>
</dbReference>
<feature type="compositionally biased region" description="Basic residues" evidence="2">
    <location>
        <begin position="424"/>
        <end position="439"/>
    </location>
</feature>
<proteinExistence type="predicted"/>
<dbReference type="PROSITE" id="PS50102">
    <property type="entry name" value="RRM"/>
    <property type="match status" value="1"/>
</dbReference>
<protein>
    <submittedName>
        <fullName evidence="4">RNA-directed DNA polymerase, eukaryota, Nucleotide-binding alpha-beta plait domain protein</fullName>
    </submittedName>
</protein>
<keyword evidence="4" id="KW-0695">RNA-directed DNA polymerase</keyword>
<evidence type="ECO:0000256" key="2">
    <source>
        <dbReference type="SAM" id="MobiDB-lite"/>
    </source>
</evidence>
<dbReference type="CDD" id="cd00590">
    <property type="entry name" value="RRM_SF"/>
    <property type="match status" value="1"/>
</dbReference>
<dbReference type="Gene3D" id="3.30.70.330">
    <property type="match status" value="1"/>
</dbReference>
<evidence type="ECO:0000256" key="1">
    <source>
        <dbReference type="PROSITE-ProRule" id="PRU00176"/>
    </source>
</evidence>
<comment type="caution">
    <text evidence="4">The sequence shown here is derived from an EMBL/GenBank/DDBJ whole genome shotgun (WGS) entry which is preliminary data.</text>
</comment>
<dbReference type="InterPro" id="IPR000504">
    <property type="entry name" value="RRM_dom"/>
</dbReference>
<keyword evidence="4" id="KW-0808">Transferase</keyword>
<dbReference type="InterPro" id="IPR012677">
    <property type="entry name" value="Nucleotide-bd_a/b_plait_sf"/>
</dbReference>
<dbReference type="Proteomes" id="UP000245207">
    <property type="component" value="Unassembled WGS sequence"/>
</dbReference>
<keyword evidence="4" id="KW-0548">Nucleotidyltransferase</keyword>
<feature type="region of interest" description="Disordered" evidence="2">
    <location>
        <begin position="415"/>
        <end position="453"/>
    </location>
</feature>
<dbReference type="SUPFAM" id="SSF54928">
    <property type="entry name" value="RNA-binding domain, RBD"/>
    <property type="match status" value="1"/>
</dbReference>
<organism evidence="4 5">
    <name type="scientific">Artemisia annua</name>
    <name type="common">Sweet wormwood</name>
    <dbReference type="NCBI Taxonomy" id="35608"/>
    <lineage>
        <taxon>Eukaryota</taxon>
        <taxon>Viridiplantae</taxon>
        <taxon>Streptophyta</taxon>
        <taxon>Embryophyta</taxon>
        <taxon>Tracheophyta</taxon>
        <taxon>Spermatophyta</taxon>
        <taxon>Magnoliopsida</taxon>
        <taxon>eudicotyledons</taxon>
        <taxon>Gunneridae</taxon>
        <taxon>Pentapetalae</taxon>
        <taxon>asterids</taxon>
        <taxon>campanulids</taxon>
        <taxon>Asterales</taxon>
        <taxon>Asteraceae</taxon>
        <taxon>Asteroideae</taxon>
        <taxon>Anthemideae</taxon>
        <taxon>Artemisiinae</taxon>
        <taxon>Artemisia</taxon>
    </lineage>
</organism>
<dbReference type="EMBL" id="PKPP01002886">
    <property type="protein sequence ID" value="PWA72535.1"/>
    <property type="molecule type" value="Genomic_DNA"/>
</dbReference>
<dbReference type="GO" id="GO:0003964">
    <property type="term" value="F:RNA-directed DNA polymerase activity"/>
    <property type="evidence" value="ECO:0007669"/>
    <property type="project" value="UniProtKB-KW"/>
</dbReference>